<sequence>MTTMGKYRHLSRCSTADGHFVVLAIDHRDNLLASLNQSAPQPVTDEAFSAFKMDVLSGILPEASGLLIDPAYGIGLGISRGMIPATTGLLAPIEVTNYDIHPSQRHINFIEGWSVTKAKRAGVDGIKLLLPYHPEAETAQEKQAIVSEVAQQCAQQDIPFFLEPIAYSLDPDASLPNDELRQIVVEMARLFSDMGVDVLKMQFPVDAKQSQDEAEWHAACEELNTACKVPWALLSAGVDFETFKQQARIACQAGASGVIVGRALWAEAVKLQGQERAQFLATTAPQRMRELASVCAQYAHPWQTHTAPPPAAFDWFKSY</sequence>
<accession>A0A7S8E6P7</accession>
<evidence type="ECO:0000256" key="1">
    <source>
        <dbReference type="ARBA" id="ARBA00008679"/>
    </source>
</evidence>
<protein>
    <submittedName>
        <fullName evidence="3">Tagatose 1,6-diphosphate aldolase</fullName>
    </submittedName>
</protein>
<evidence type="ECO:0000313" key="3">
    <source>
        <dbReference type="EMBL" id="QPC81371.1"/>
    </source>
</evidence>
<dbReference type="AlphaFoldDB" id="A0A7S8E6P7"/>
<gene>
    <name evidence="3" type="ORF">G4Y79_16930</name>
</gene>
<reference evidence="3 4" key="1">
    <citation type="submission" date="2020-02" db="EMBL/GenBank/DDBJ databases">
        <authorList>
            <person name="Zheng R.K."/>
            <person name="Sun C.M."/>
        </authorList>
    </citation>
    <scope>NUCLEOTIDE SEQUENCE [LARGE SCALE GENOMIC DNA]</scope>
    <source>
        <strain evidence="4">rifampicinis</strain>
    </source>
</reference>
<dbReference type="InterPro" id="IPR013785">
    <property type="entry name" value="Aldolase_TIM"/>
</dbReference>
<dbReference type="GO" id="GO:0061595">
    <property type="term" value="F:6-deoxy-6-sulfofructose-1-phosphate aldolase activity"/>
    <property type="evidence" value="ECO:0007669"/>
    <property type="project" value="TreeGrafter"/>
</dbReference>
<keyword evidence="4" id="KW-1185">Reference proteome</keyword>
<evidence type="ECO:0000256" key="2">
    <source>
        <dbReference type="ARBA" id="ARBA00023239"/>
    </source>
</evidence>
<keyword evidence="2" id="KW-0456">Lyase</keyword>
<dbReference type="RefSeq" id="WP_195169444.1">
    <property type="nucleotide sequence ID" value="NZ_CP062983.1"/>
</dbReference>
<dbReference type="PANTHER" id="PTHR39340">
    <property type="entry name" value="SULFOFRUCTOSEPHOSPHATE ALDOLASE"/>
    <property type="match status" value="1"/>
</dbReference>
<dbReference type="Pfam" id="PF01791">
    <property type="entry name" value="DeoC"/>
    <property type="match status" value="1"/>
</dbReference>
<organism evidence="3 4">
    <name type="scientific">Phototrophicus methaneseepsis</name>
    <dbReference type="NCBI Taxonomy" id="2710758"/>
    <lineage>
        <taxon>Bacteria</taxon>
        <taxon>Bacillati</taxon>
        <taxon>Chloroflexota</taxon>
        <taxon>Candidatus Thermofontia</taxon>
        <taxon>Phototrophicales</taxon>
        <taxon>Phototrophicaceae</taxon>
        <taxon>Phototrophicus</taxon>
    </lineage>
</organism>
<dbReference type="Proteomes" id="UP000594468">
    <property type="component" value="Chromosome"/>
</dbReference>
<name>A0A7S8E6P7_9CHLR</name>
<dbReference type="Gene3D" id="3.20.20.70">
    <property type="entry name" value="Aldolase class I"/>
    <property type="match status" value="1"/>
</dbReference>
<dbReference type="KEGG" id="pmet:G4Y79_16930"/>
<proteinExistence type="inferred from homology"/>
<dbReference type="InterPro" id="IPR002915">
    <property type="entry name" value="DeoC/FbaB/LacD_aldolase"/>
</dbReference>
<dbReference type="PANTHER" id="PTHR39340:SF1">
    <property type="entry name" value="SULFOFRUCTOSEPHOSPHATE ALDOLASE"/>
    <property type="match status" value="1"/>
</dbReference>
<dbReference type="SUPFAM" id="SSF51569">
    <property type="entry name" value="Aldolase"/>
    <property type="match status" value="1"/>
</dbReference>
<comment type="similarity">
    <text evidence="1">Belongs to the aldolase LacD family.</text>
</comment>
<dbReference type="GO" id="GO:1902777">
    <property type="term" value="P:6-sulfoquinovose(1-) catabolic process"/>
    <property type="evidence" value="ECO:0007669"/>
    <property type="project" value="TreeGrafter"/>
</dbReference>
<evidence type="ECO:0000313" key="4">
    <source>
        <dbReference type="Proteomes" id="UP000594468"/>
    </source>
</evidence>
<dbReference type="EMBL" id="CP062983">
    <property type="protein sequence ID" value="QPC81371.1"/>
    <property type="molecule type" value="Genomic_DNA"/>
</dbReference>
<dbReference type="SMART" id="SM01133">
    <property type="entry name" value="DeoC"/>
    <property type="match status" value="1"/>
</dbReference>
<dbReference type="NCBIfam" id="NF009498">
    <property type="entry name" value="PRK12858.1"/>
    <property type="match status" value="1"/>
</dbReference>
<dbReference type="InterPro" id="IPR050552">
    <property type="entry name" value="LacD_aldolase"/>
</dbReference>